<dbReference type="Proteomes" id="UP000007096">
    <property type="component" value="Chromosome"/>
</dbReference>
<evidence type="ECO:0000313" key="1">
    <source>
        <dbReference type="EMBL" id="ACK62015.1"/>
    </source>
</evidence>
<proteinExistence type="predicted"/>
<dbReference type="KEGG" id="bcb:BCB4264_A1871"/>
<accession>B7HIQ7</accession>
<dbReference type="HOGENOM" id="CLU_3339618_0_0_9"/>
<protein>
    <submittedName>
        <fullName evidence="1">Uncharacterized protein</fullName>
    </submittedName>
</protein>
<organism evidence="1 2">
    <name type="scientific">Bacillus cereus (strain B4264)</name>
    <dbReference type="NCBI Taxonomy" id="405532"/>
    <lineage>
        <taxon>Bacteria</taxon>
        <taxon>Bacillati</taxon>
        <taxon>Bacillota</taxon>
        <taxon>Bacilli</taxon>
        <taxon>Bacillales</taxon>
        <taxon>Bacillaceae</taxon>
        <taxon>Bacillus</taxon>
        <taxon>Bacillus cereus group</taxon>
    </lineage>
</organism>
<sequence>MPFQKNIIIDPIKRKTEITLKACILHQTKTDVTPLAT</sequence>
<evidence type="ECO:0000313" key="2">
    <source>
        <dbReference type="Proteomes" id="UP000007096"/>
    </source>
</evidence>
<gene>
    <name evidence="1" type="ordered locus">BCB4264_A1871</name>
</gene>
<dbReference type="EMBL" id="CP001176">
    <property type="protein sequence ID" value="ACK62015.1"/>
    <property type="molecule type" value="Genomic_DNA"/>
</dbReference>
<dbReference type="AlphaFoldDB" id="B7HIQ7"/>
<name>B7HIQ7_BACC4</name>
<reference evidence="1 2" key="1">
    <citation type="submission" date="2008-10" db="EMBL/GenBank/DDBJ databases">
        <title>Genome sequence of Bacillus cereus B4264.</title>
        <authorList>
            <person name="Dodson R.J."/>
            <person name="Durkin A.S."/>
            <person name="Rosovitz M.J."/>
            <person name="Rasko D.A."/>
            <person name="Hoffmaster A."/>
            <person name="Ravel J."/>
            <person name="Sutton G."/>
        </authorList>
    </citation>
    <scope>NUCLEOTIDE SEQUENCE [LARGE SCALE GENOMIC DNA]</scope>
    <source>
        <strain evidence="1 2">B4264</strain>
    </source>
</reference>